<evidence type="ECO:0000256" key="8">
    <source>
        <dbReference type="ARBA" id="ARBA00023012"/>
    </source>
</evidence>
<comment type="caution">
    <text evidence="10">The sequence shown here is derived from an EMBL/GenBank/DDBJ whole genome shotgun (WGS) entry which is preliminary data.</text>
</comment>
<accession>A0ABS2ZA22</accession>
<proteinExistence type="predicted"/>
<comment type="catalytic activity">
    <reaction evidence="1">
        <text>ATP + protein L-histidine = ADP + protein N-phospho-L-histidine.</text>
        <dbReference type="EC" id="2.7.13.3"/>
    </reaction>
</comment>
<keyword evidence="4" id="KW-0808">Transferase</keyword>
<gene>
    <name evidence="10" type="ORF">JYA64_05595</name>
</gene>
<dbReference type="PANTHER" id="PTHR43065">
    <property type="entry name" value="SENSOR HISTIDINE KINASE"/>
    <property type="match status" value="1"/>
</dbReference>
<dbReference type="EMBL" id="JAFHKS010000042">
    <property type="protein sequence ID" value="MBN3544755.1"/>
    <property type="molecule type" value="Genomic_DNA"/>
</dbReference>
<feature type="domain" description="Histidine kinase" evidence="9">
    <location>
        <begin position="172"/>
        <end position="379"/>
    </location>
</feature>
<dbReference type="InterPro" id="IPR018984">
    <property type="entry name" value="Histidine_kinase_N"/>
</dbReference>
<sequence>MILLLKEVRALDITESLITYMDENLPTYLQDWQQKVVISNHDVHKEKVIENALHMLKLVKLSLRNQLSPEKIMQLAHEVAVQRLEAKINIGEFVYNVNLGRSEIVRFVTGSGISIDQLQPVIETINSLFDEFLYHAVKKYTQLKDAEIQEKTTFIDQSHKERLTILGQMSSSFVHEFRNPLTAVMGFVKLMQQEDPNMKYIDIISHELTQLNFRISQFLHASKKGVQEREAEDFALEDLFTDILDFMYPSLVDADVNVIPRIDPTISLRAHKDELKQVLLNVIMNSIDALRQKKQNRRIMIFSKTENNSNVHITISNNGPAIPPEAMKTIFEPFFTTKELGTGIGLFVCKKIIEKHHGTISCSSDDNITTFTIVLPLHGAPVQAEEISHLEM</sequence>
<dbReference type="Pfam" id="PF09385">
    <property type="entry name" value="HisK_N"/>
    <property type="match status" value="1"/>
</dbReference>
<keyword evidence="5" id="KW-0547">Nucleotide-binding</keyword>
<dbReference type="EC" id="2.7.13.3" evidence="2"/>
<dbReference type="InterPro" id="IPR003594">
    <property type="entry name" value="HATPase_dom"/>
</dbReference>
<keyword evidence="3" id="KW-0597">Phosphoprotein</keyword>
<dbReference type="PANTHER" id="PTHR43065:SF10">
    <property type="entry name" value="PEROXIDE STRESS-ACTIVATED HISTIDINE KINASE MAK3"/>
    <property type="match status" value="1"/>
</dbReference>
<dbReference type="CDD" id="cd00082">
    <property type="entry name" value="HisKA"/>
    <property type="match status" value="1"/>
</dbReference>
<dbReference type="InterPro" id="IPR003661">
    <property type="entry name" value="HisK_dim/P_dom"/>
</dbReference>
<dbReference type="SUPFAM" id="SSF47384">
    <property type="entry name" value="Homodimeric domain of signal transducing histidine kinase"/>
    <property type="match status" value="1"/>
</dbReference>
<dbReference type="PRINTS" id="PR00344">
    <property type="entry name" value="BCTRLSENSOR"/>
</dbReference>
<evidence type="ECO:0000256" key="5">
    <source>
        <dbReference type="ARBA" id="ARBA00022741"/>
    </source>
</evidence>
<evidence type="ECO:0000313" key="10">
    <source>
        <dbReference type="EMBL" id="MBN3544755.1"/>
    </source>
</evidence>
<keyword evidence="7" id="KW-0067">ATP-binding</keyword>
<protein>
    <recommendedName>
        <fullName evidence="2">histidine kinase</fullName>
        <ecNumber evidence="2">2.7.13.3</ecNumber>
    </recommendedName>
</protein>
<dbReference type="Pfam" id="PF02518">
    <property type="entry name" value="HATPase_c"/>
    <property type="match status" value="1"/>
</dbReference>
<evidence type="ECO:0000256" key="6">
    <source>
        <dbReference type="ARBA" id="ARBA00022777"/>
    </source>
</evidence>
<name>A0ABS2ZA22_9BACL</name>
<dbReference type="SUPFAM" id="SSF55874">
    <property type="entry name" value="ATPase domain of HSP90 chaperone/DNA topoisomerase II/histidine kinase"/>
    <property type="match status" value="1"/>
</dbReference>
<dbReference type="Gene3D" id="1.10.490.70">
    <property type="entry name" value="Histidine kinase N-terminal domain"/>
    <property type="match status" value="1"/>
</dbReference>
<dbReference type="SMART" id="SM00388">
    <property type="entry name" value="HisKA"/>
    <property type="match status" value="1"/>
</dbReference>
<dbReference type="Gene3D" id="3.30.565.10">
    <property type="entry name" value="Histidine kinase-like ATPase, C-terminal domain"/>
    <property type="match status" value="1"/>
</dbReference>
<dbReference type="SMART" id="SM00387">
    <property type="entry name" value="HATPase_c"/>
    <property type="match status" value="1"/>
</dbReference>
<evidence type="ECO:0000256" key="7">
    <source>
        <dbReference type="ARBA" id="ARBA00022840"/>
    </source>
</evidence>
<evidence type="ECO:0000256" key="1">
    <source>
        <dbReference type="ARBA" id="ARBA00000085"/>
    </source>
</evidence>
<keyword evidence="6" id="KW-0418">Kinase</keyword>
<evidence type="ECO:0000256" key="4">
    <source>
        <dbReference type="ARBA" id="ARBA00022679"/>
    </source>
</evidence>
<dbReference type="InterPro" id="IPR036097">
    <property type="entry name" value="HisK_dim/P_sf"/>
</dbReference>
<evidence type="ECO:0000313" key="11">
    <source>
        <dbReference type="Proteomes" id="UP001319060"/>
    </source>
</evidence>
<evidence type="ECO:0000256" key="3">
    <source>
        <dbReference type="ARBA" id="ARBA00022553"/>
    </source>
</evidence>
<dbReference type="InterPro" id="IPR036890">
    <property type="entry name" value="HATPase_C_sf"/>
</dbReference>
<evidence type="ECO:0000259" key="9">
    <source>
        <dbReference type="PROSITE" id="PS50109"/>
    </source>
</evidence>
<evidence type="ECO:0000256" key="2">
    <source>
        <dbReference type="ARBA" id="ARBA00012438"/>
    </source>
</evidence>
<dbReference type="Proteomes" id="UP001319060">
    <property type="component" value="Unassembled WGS sequence"/>
</dbReference>
<dbReference type="PROSITE" id="PS50109">
    <property type="entry name" value="HIS_KIN"/>
    <property type="match status" value="1"/>
</dbReference>
<dbReference type="Gene3D" id="1.10.287.130">
    <property type="match status" value="1"/>
</dbReference>
<organism evidence="10 11">
    <name type="scientific">Fictibacillus barbaricus</name>
    <dbReference type="NCBI Taxonomy" id="182136"/>
    <lineage>
        <taxon>Bacteria</taxon>
        <taxon>Bacillati</taxon>
        <taxon>Bacillota</taxon>
        <taxon>Bacilli</taxon>
        <taxon>Bacillales</taxon>
        <taxon>Fictibacillaceae</taxon>
        <taxon>Fictibacillus</taxon>
    </lineage>
</organism>
<reference evidence="10 11" key="1">
    <citation type="submission" date="2021-01" db="EMBL/GenBank/DDBJ databases">
        <title>Genome Sequencing of Type Strains.</title>
        <authorList>
            <person name="Lemaire J.F."/>
            <person name="Inderbitzin P."/>
            <person name="Collins S.B."/>
            <person name="Wespe N."/>
            <person name="Knight-Connoni V."/>
        </authorList>
    </citation>
    <scope>NUCLEOTIDE SEQUENCE [LARGE SCALE GENOMIC DNA]</scope>
    <source>
        <strain evidence="10 11">DSM 14730</strain>
    </source>
</reference>
<keyword evidence="8" id="KW-0902">Two-component regulatory system</keyword>
<dbReference type="InterPro" id="IPR004358">
    <property type="entry name" value="Sig_transdc_His_kin-like_C"/>
</dbReference>
<dbReference type="Pfam" id="PF00512">
    <property type="entry name" value="HisKA"/>
    <property type="match status" value="1"/>
</dbReference>
<keyword evidence="11" id="KW-1185">Reference proteome</keyword>
<dbReference type="InterPro" id="IPR005467">
    <property type="entry name" value="His_kinase_dom"/>
</dbReference>